<evidence type="ECO:0008006" key="7">
    <source>
        <dbReference type="Google" id="ProtNLM"/>
    </source>
</evidence>
<keyword evidence="2 3" id="KW-0040">ANK repeat</keyword>
<dbReference type="PROSITE" id="PS50297">
    <property type="entry name" value="ANK_REP_REGION"/>
    <property type="match status" value="5"/>
</dbReference>
<reference evidence="5 6" key="1">
    <citation type="submission" date="2024-04" db="EMBL/GenBank/DDBJ databases">
        <title>Tritrichomonas musculus Genome.</title>
        <authorList>
            <person name="Alves-Ferreira E."/>
            <person name="Grigg M."/>
            <person name="Lorenzi H."/>
            <person name="Galac M."/>
        </authorList>
    </citation>
    <scope>NUCLEOTIDE SEQUENCE [LARGE SCALE GENOMIC DNA]</scope>
    <source>
        <strain evidence="5 6">EAF2021</strain>
    </source>
</reference>
<dbReference type="InterPro" id="IPR002110">
    <property type="entry name" value="Ankyrin_rpt"/>
</dbReference>
<evidence type="ECO:0000256" key="1">
    <source>
        <dbReference type="ARBA" id="ARBA00022737"/>
    </source>
</evidence>
<dbReference type="Proteomes" id="UP001470230">
    <property type="component" value="Unassembled WGS sequence"/>
</dbReference>
<dbReference type="SMART" id="SM00248">
    <property type="entry name" value="ANK"/>
    <property type="match status" value="5"/>
</dbReference>
<dbReference type="InterPro" id="IPR036770">
    <property type="entry name" value="Ankyrin_rpt-contain_sf"/>
</dbReference>
<evidence type="ECO:0000256" key="2">
    <source>
        <dbReference type="ARBA" id="ARBA00023043"/>
    </source>
</evidence>
<dbReference type="Gene3D" id="1.25.40.20">
    <property type="entry name" value="Ankyrin repeat-containing domain"/>
    <property type="match status" value="3"/>
</dbReference>
<dbReference type="PROSITE" id="PS50088">
    <property type="entry name" value="ANK_REPEAT"/>
    <property type="match status" value="5"/>
</dbReference>
<keyword evidence="6" id="KW-1185">Reference proteome</keyword>
<dbReference type="PRINTS" id="PR01415">
    <property type="entry name" value="ANKYRIN"/>
</dbReference>
<keyword evidence="1" id="KW-0677">Repeat</keyword>
<gene>
    <name evidence="5" type="ORF">M9Y10_013942</name>
</gene>
<dbReference type="PANTHER" id="PTHR24173">
    <property type="entry name" value="ANKYRIN REPEAT CONTAINING"/>
    <property type="match status" value="1"/>
</dbReference>
<feature type="region of interest" description="Disordered" evidence="4">
    <location>
        <begin position="257"/>
        <end position="325"/>
    </location>
</feature>
<protein>
    <recommendedName>
        <fullName evidence="7">Ankyrin repeat protein</fullName>
    </recommendedName>
</protein>
<accession>A0ABR2KY55</accession>
<dbReference type="EMBL" id="JAPFFF010000002">
    <property type="protein sequence ID" value="KAK8896054.1"/>
    <property type="molecule type" value="Genomic_DNA"/>
</dbReference>
<feature type="repeat" description="ANK" evidence="3">
    <location>
        <begin position="96"/>
        <end position="128"/>
    </location>
</feature>
<feature type="compositionally biased region" description="Polar residues" evidence="4">
    <location>
        <begin position="277"/>
        <end position="310"/>
    </location>
</feature>
<feature type="repeat" description="ANK" evidence="3">
    <location>
        <begin position="19"/>
        <end position="51"/>
    </location>
</feature>
<evidence type="ECO:0000313" key="5">
    <source>
        <dbReference type="EMBL" id="KAK8896054.1"/>
    </source>
</evidence>
<dbReference type="Pfam" id="PF13637">
    <property type="entry name" value="Ank_4"/>
    <property type="match status" value="1"/>
</dbReference>
<proteinExistence type="predicted"/>
<sequence length="372" mass="42107">MCVKFLLEYKADPDILDVDGYTPIHAAVERGFIDIVKLLLDFGAKPCLYKEARNSVRNVRIIQYWTPLHIACQNNYPDILKLLLDSGAPANAQNNTKVTPLHIAAQQKAIEPLDILLEYGADIMLADDDNEPPLFLAIDARLLKHVTKLCDEHTVTMQNTDGYTALHIAAKLGYSEIVQYLIEKESNLFACDNQGNTPLHLAVIHKHKECVKLLLDAKSDMLARNNNNESSFVLSSGEILALMKNYLEKNKESVRAEAIDKTPRSTKVAPSRLRAQMSPSQMDQRLQQSPSRLQGKRSTPSKSDTISNSSKKGKDREKEKEKEKELTVNLYEERITNYIDTIHKQMLKQLGVMRKAINALNEDFDNYEQSNK</sequence>
<comment type="caution">
    <text evidence="5">The sequence shown here is derived from an EMBL/GenBank/DDBJ whole genome shotgun (WGS) entry which is preliminary data.</text>
</comment>
<evidence type="ECO:0000313" key="6">
    <source>
        <dbReference type="Proteomes" id="UP001470230"/>
    </source>
</evidence>
<feature type="repeat" description="ANK" evidence="3">
    <location>
        <begin position="63"/>
        <end position="95"/>
    </location>
</feature>
<dbReference type="SUPFAM" id="SSF48403">
    <property type="entry name" value="Ankyrin repeat"/>
    <property type="match status" value="1"/>
</dbReference>
<dbReference type="PANTHER" id="PTHR24173:SF83">
    <property type="entry name" value="SOCS BOX DOMAIN-CONTAINING PROTEIN"/>
    <property type="match status" value="1"/>
</dbReference>
<evidence type="ECO:0000256" key="4">
    <source>
        <dbReference type="SAM" id="MobiDB-lite"/>
    </source>
</evidence>
<dbReference type="Pfam" id="PF12796">
    <property type="entry name" value="Ank_2"/>
    <property type="match status" value="2"/>
</dbReference>
<feature type="repeat" description="ANK" evidence="3">
    <location>
        <begin position="194"/>
        <end position="226"/>
    </location>
</feature>
<organism evidence="5 6">
    <name type="scientific">Tritrichomonas musculus</name>
    <dbReference type="NCBI Taxonomy" id="1915356"/>
    <lineage>
        <taxon>Eukaryota</taxon>
        <taxon>Metamonada</taxon>
        <taxon>Parabasalia</taxon>
        <taxon>Tritrichomonadida</taxon>
        <taxon>Tritrichomonadidae</taxon>
        <taxon>Tritrichomonas</taxon>
    </lineage>
</organism>
<feature type="repeat" description="ANK" evidence="3">
    <location>
        <begin position="161"/>
        <end position="193"/>
    </location>
</feature>
<name>A0ABR2KY55_9EUKA</name>
<evidence type="ECO:0000256" key="3">
    <source>
        <dbReference type="PROSITE-ProRule" id="PRU00023"/>
    </source>
</evidence>
<feature type="compositionally biased region" description="Basic and acidic residues" evidence="4">
    <location>
        <begin position="312"/>
        <end position="325"/>
    </location>
</feature>